<evidence type="ECO:0000256" key="5">
    <source>
        <dbReference type="SAM" id="SignalP"/>
    </source>
</evidence>
<feature type="chain" id="PRO_5046124875" evidence="5">
    <location>
        <begin position="21"/>
        <end position="465"/>
    </location>
</feature>
<dbReference type="PANTHER" id="PTHR47053:SF1">
    <property type="entry name" value="MUREIN DD-ENDOPEPTIDASE MEPH-RELATED"/>
    <property type="match status" value="1"/>
</dbReference>
<keyword evidence="5" id="KW-0732">Signal</keyword>
<comment type="caution">
    <text evidence="7">The sequence shown here is derived from an EMBL/GenBank/DDBJ whole genome shotgun (WGS) entry which is preliminary data.</text>
</comment>
<keyword evidence="4" id="KW-0788">Thiol protease</keyword>
<keyword evidence="3" id="KW-0378">Hydrolase</keyword>
<dbReference type="InterPro" id="IPR000064">
    <property type="entry name" value="NLP_P60_dom"/>
</dbReference>
<dbReference type="InterPro" id="IPR038765">
    <property type="entry name" value="Papain-like_cys_pep_sf"/>
</dbReference>
<feature type="domain" description="NlpC/P60" evidence="6">
    <location>
        <begin position="45"/>
        <end position="174"/>
    </location>
</feature>
<dbReference type="RefSeq" id="WP_381443710.1">
    <property type="nucleotide sequence ID" value="NZ_JBHSNP010000011.1"/>
</dbReference>
<dbReference type="Proteomes" id="UP001596071">
    <property type="component" value="Unassembled WGS sequence"/>
</dbReference>
<dbReference type="SUPFAM" id="SSF54001">
    <property type="entry name" value="Cysteine proteinases"/>
    <property type="match status" value="3"/>
</dbReference>
<dbReference type="InterPro" id="IPR051202">
    <property type="entry name" value="Peptidase_C40"/>
</dbReference>
<dbReference type="PANTHER" id="PTHR47053">
    <property type="entry name" value="MUREIN DD-ENDOPEPTIDASE MEPH-RELATED"/>
    <property type="match status" value="1"/>
</dbReference>
<evidence type="ECO:0000256" key="4">
    <source>
        <dbReference type="ARBA" id="ARBA00022807"/>
    </source>
</evidence>
<accession>A0ABW0TY55</accession>
<keyword evidence="8" id="KW-1185">Reference proteome</keyword>
<evidence type="ECO:0000256" key="3">
    <source>
        <dbReference type="ARBA" id="ARBA00022801"/>
    </source>
</evidence>
<dbReference type="PROSITE" id="PS51935">
    <property type="entry name" value="NLPC_P60"/>
    <property type="match status" value="3"/>
</dbReference>
<evidence type="ECO:0000256" key="1">
    <source>
        <dbReference type="ARBA" id="ARBA00007074"/>
    </source>
</evidence>
<keyword evidence="2" id="KW-0645">Protease</keyword>
<evidence type="ECO:0000313" key="8">
    <source>
        <dbReference type="Proteomes" id="UP001596071"/>
    </source>
</evidence>
<protein>
    <submittedName>
        <fullName evidence="7">C40 family peptidase</fullName>
    </submittedName>
</protein>
<feature type="domain" description="NlpC/P60" evidence="6">
    <location>
        <begin position="337"/>
        <end position="463"/>
    </location>
</feature>
<feature type="signal peptide" evidence="5">
    <location>
        <begin position="1"/>
        <end position="20"/>
    </location>
</feature>
<evidence type="ECO:0000259" key="6">
    <source>
        <dbReference type="PROSITE" id="PS51935"/>
    </source>
</evidence>
<proteinExistence type="inferred from homology"/>
<sequence length="465" mass="50408">MKHKLFSAALIGCVTVSSIAIPSYSQTQTVSAATITSQASQQAVAAKAEQLIQTAKSLIGKSTYSTAVYKPTYPYKFSCATFIMYVFEKNGVDLATYNEDFMIQQGTPVAKGQWQKGDLLFFSSKASKVPDHVAMYIGDNKVIHMADPKQDIIISDLSDKPYYTESYIGARRVLPTLMSANSATKGDNIVKQAYDIKDEAVIGSVNNESAKKFTSTGFVNYIYKNNGVNLNASSLKALQSKGATVSRSNMKKGDLVFFGSSKGSTTPTMVAIYAGDHRLIIPTTGGVITRVLFVDYYNDRFITAKRVFTDNTAAAPSVSKPATTAPSVSKPSSTATATSADKLINFASSLKDKAKFGYVYNENTMTFTGAGFTYYVYKNHGIDLKSKIASQQSQIGTTVSKANLQKGDLLFFSLDNKRTRINQTGIYIGGNQFISLSTTGKVVTQSMSSTWATQNFVKASRVLSN</sequence>
<comment type="similarity">
    <text evidence="1">Belongs to the peptidase C40 family.</text>
</comment>
<name>A0ABW0TY55_9BACL</name>
<feature type="domain" description="NlpC/P60" evidence="6">
    <location>
        <begin position="183"/>
        <end position="308"/>
    </location>
</feature>
<reference evidence="8" key="1">
    <citation type="journal article" date="2019" name="Int. J. Syst. Evol. Microbiol.">
        <title>The Global Catalogue of Microorganisms (GCM) 10K type strain sequencing project: providing services to taxonomists for standard genome sequencing and annotation.</title>
        <authorList>
            <consortium name="The Broad Institute Genomics Platform"/>
            <consortium name="The Broad Institute Genome Sequencing Center for Infectious Disease"/>
            <person name="Wu L."/>
            <person name="Ma J."/>
        </authorList>
    </citation>
    <scope>NUCLEOTIDE SEQUENCE [LARGE SCALE GENOMIC DNA]</scope>
    <source>
        <strain evidence="8">KACC 11299</strain>
    </source>
</reference>
<dbReference type="Gene3D" id="3.90.1720.10">
    <property type="entry name" value="endopeptidase domain like (from Nostoc punctiforme)"/>
    <property type="match status" value="3"/>
</dbReference>
<gene>
    <name evidence="7" type="ORF">ACFPTP_08905</name>
</gene>
<dbReference type="EMBL" id="JBHSNP010000011">
    <property type="protein sequence ID" value="MFC5603343.1"/>
    <property type="molecule type" value="Genomic_DNA"/>
</dbReference>
<evidence type="ECO:0000256" key="2">
    <source>
        <dbReference type="ARBA" id="ARBA00022670"/>
    </source>
</evidence>
<evidence type="ECO:0000313" key="7">
    <source>
        <dbReference type="EMBL" id="MFC5603343.1"/>
    </source>
</evidence>
<dbReference type="Pfam" id="PF00877">
    <property type="entry name" value="NLPC_P60"/>
    <property type="match status" value="3"/>
</dbReference>
<organism evidence="7 8">
    <name type="scientific">Sporosarcina koreensis</name>
    <dbReference type="NCBI Taxonomy" id="334735"/>
    <lineage>
        <taxon>Bacteria</taxon>
        <taxon>Bacillati</taxon>
        <taxon>Bacillota</taxon>
        <taxon>Bacilli</taxon>
        <taxon>Bacillales</taxon>
        <taxon>Caryophanaceae</taxon>
        <taxon>Sporosarcina</taxon>
    </lineage>
</organism>